<keyword evidence="8 11" id="KW-0297">G-protein coupled receptor</keyword>
<proteinExistence type="inferred from homology"/>
<dbReference type="CDD" id="cd15434">
    <property type="entry name" value="7tmA_OR2W-like"/>
    <property type="match status" value="1"/>
</dbReference>
<evidence type="ECO:0000256" key="9">
    <source>
        <dbReference type="ARBA" id="ARBA00023136"/>
    </source>
</evidence>
<evidence type="ECO:0000256" key="11">
    <source>
        <dbReference type="RuleBase" id="RU000688"/>
    </source>
</evidence>
<evidence type="ECO:0000256" key="5">
    <source>
        <dbReference type="ARBA" id="ARBA00022692"/>
    </source>
</evidence>
<evidence type="ECO:0000313" key="14">
    <source>
        <dbReference type="Proteomes" id="UP001652640"/>
    </source>
</evidence>
<keyword evidence="5 11" id="KW-0812">Transmembrane</keyword>
<evidence type="ECO:0000256" key="4">
    <source>
        <dbReference type="ARBA" id="ARBA00022606"/>
    </source>
</evidence>
<evidence type="ECO:0000256" key="8">
    <source>
        <dbReference type="ARBA" id="ARBA00023040"/>
    </source>
</evidence>
<keyword evidence="14" id="KW-1185">Reference proteome</keyword>
<dbReference type="GO" id="GO:0005886">
    <property type="term" value="C:plasma membrane"/>
    <property type="evidence" value="ECO:0007669"/>
    <property type="project" value="UniProtKB-SubCell"/>
</dbReference>
<name>A0A6J0VKU8_ODOVR</name>
<dbReference type="GO" id="GO:0004930">
    <property type="term" value="F:G protein-coupled receptor activity"/>
    <property type="evidence" value="ECO:0007669"/>
    <property type="project" value="UniProtKB-KW"/>
</dbReference>
<dbReference type="RefSeq" id="XP_020724855.2">
    <property type="nucleotide sequence ID" value="XM_020869196.2"/>
</dbReference>
<dbReference type="InterPro" id="IPR017452">
    <property type="entry name" value="GPCR_Rhodpsn_7TM"/>
</dbReference>
<reference evidence="15" key="1">
    <citation type="submission" date="2025-08" db="UniProtKB">
        <authorList>
            <consortium name="RefSeq"/>
        </authorList>
    </citation>
    <scope>IDENTIFICATION</scope>
    <source>
        <tissue evidence="15">Tongue muscle</tissue>
    </source>
</reference>
<dbReference type="Proteomes" id="UP001652640">
    <property type="component" value="Unplaced"/>
</dbReference>
<evidence type="ECO:0000256" key="6">
    <source>
        <dbReference type="ARBA" id="ARBA00022725"/>
    </source>
</evidence>
<feature type="transmembrane region" description="Helical" evidence="12">
    <location>
        <begin position="104"/>
        <end position="125"/>
    </location>
</feature>
<comment type="function">
    <text evidence="1">Putative odorant or sperm cell receptor.</text>
</comment>
<gene>
    <name evidence="15" type="primary">LOC110121901</name>
</gene>
<dbReference type="PRINTS" id="PR00237">
    <property type="entry name" value="GPCRRHODOPSN"/>
</dbReference>
<feature type="transmembrane region" description="Helical" evidence="12">
    <location>
        <begin position="30"/>
        <end position="53"/>
    </location>
</feature>
<keyword evidence="3 12" id="KW-1003">Cell membrane</keyword>
<dbReference type="SUPFAM" id="SSF81321">
    <property type="entry name" value="Family A G protein-coupled receptor-like"/>
    <property type="match status" value="1"/>
</dbReference>
<dbReference type="Gene3D" id="1.20.1070.10">
    <property type="entry name" value="Rhodopsin 7-helix transmembrane proteins"/>
    <property type="match status" value="1"/>
</dbReference>
<dbReference type="PANTHER" id="PTHR26453">
    <property type="entry name" value="OLFACTORY RECEPTOR"/>
    <property type="match status" value="1"/>
</dbReference>
<accession>A0A6J0VKU8</accession>
<feature type="transmembrane region" description="Helical" evidence="12">
    <location>
        <begin position="277"/>
        <end position="297"/>
    </location>
</feature>
<evidence type="ECO:0000256" key="12">
    <source>
        <dbReference type="RuleBase" id="RU363047"/>
    </source>
</evidence>
<evidence type="ECO:0000259" key="13">
    <source>
        <dbReference type="PROSITE" id="PS50262"/>
    </source>
</evidence>
<dbReference type="OrthoDB" id="5950740at2759"/>
<dbReference type="PROSITE" id="PS50262">
    <property type="entry name" value="G_PROTEIN_RECEP_F1_2"/>
    <property type="match status" value="1"/>
</dbReference>
<protein>
    <recommendedName>
        <fullName evidence="12">Olfactory receptor</fullName>
    </recommendedName>
</protein>
<dbReference type="Pfam" id="PF13853">
    <property type="entry name" value="7tm_4"/>
    <property type="match status" value="1"/>
</dbReference>
<keyword evidence="7 12" id="KW-1133">Transmembrane helix</keyword>
<comment type="subcellular location">
    <subcellularLocation>
        <location evidence="2 12">Cell membrane</location>
        <topology evidence="2 12">Multi-pass membrane protein</topology>
    </subcellularLocation>
</comment>
<feature type="transmembrane region" description="Helical" evidence="12">
    <location>
        <begin position="145"/>
        <end position="163"/>
    </location>
</feature>
<evidence type="ECO:0000256" key="2">
    <source>
        <dbReference type="ARBA" id="ARBA00004651"/>
    </source>
</evidence>
<evidence type="ECO:0000256" key="10">
    <source>
        <dbReference type="ARBA" id="ARBA00023224"/>
    </source>
</evidence>
<dbReference type="GeneID" id="110121901"/>
<keyword evidence="11 15" id="KW-0675">Receptor</keyword>
<keyword evidence="4 12" id="KW-0716">Sensory transduction</keyword>
<keyword evidence="10 11" id="KW-0807">Transducer</keyword>
<feature type="transmembrane region" description="Helical" evidence="12">
    <location>
        <begin position="65"/>
        <end position="84"/>
    </location>
</feature>
<evidence type="ECO:0000256" key="7">
    <source>
        <dbReference type="ARBA" id="ARBA00022989"/>
    </source>
</evidence>
<dbReference type="InterPro" id="IPR000725">
    <property type="entry name" value="Olfact_rcpt"/>
</dbReference>
<keyword evidence="9 12" id="KW-0472">Membrane</keyword>
<dbReference type="KEGG" id="ovr:110121901"/>
<feature type="transmembrane region" description="Helical" evidence="12">
    <location>
        <begin position="202"/>
        <end position="226"/>
    </location>
</feature>
<organism evidence="14 15">
    <name type="scientific">Odocoileus virginianus</name>
    <name type="common">White-tailed deer</name>
    <dbReference type="NCBI Taxonomy" id="9874"/>
    <lineage>
        <taxon>Eukaryota</taxon>
        <taxon>Metazoa</taxon>
        <taxon>Chordata</taxon>
        <taxon>Craniata</taxon>
        <taxon>Vertebrata</taxon>
        <taxon>Euteleostomi</taxon>
        <taxon>Mammalia</taxon>
        <taxon>Eutheria</taxon>
        <taxon>Laurasiatheria</taxon>
        <taxon>Artiodactyla</taxon>
        <taxon>Ruminantia</taxon>
        <taxon>Pecora</taxon>
        <taxon>Cervidae</taxon>
        <taxon>Odocoileinae</taxon>
        <taxon>Odocoileus</taxon>
    </lineage>
</organism>
<evidence type="ECO:0000256" key="1">
    <source>
        <dbReference type="ARBA" id="ARBA00003929"/>
    </source>
</evidence>
<sequence length="318" mass="35407">MWPQVMENDNTSAFEGFVLVGFSDRPHLELILFVVVLTFYLLTLLGNMTIILLSVVDSRLHTPMYFFLANLSFLDMCFTTGSIPQMLYNLWGADKTISYLGCAIQLYFVLALGGVECVLLAVMAYDRYAAVCKPLHYTVIMHPRLCGQLASVAWMGGFGNSLIMAPQTLMLPRCGHRRVDHFLCEMPALIGMACVDTTTLEALAFALAVFIILVPLVLILVSYGYIARAVLRIKSAAGRKKAFNTCSSHLIVVSLFYGTIIYMYLQPANTYSQDQGKFLTLFYTIVTPSVNPLIYTLRNKDVKEAVKKVLGKGEAEVE</sequence>
<dbReference type="PROSITE" id="PS00237">
    <property type="entry name" value="G_PROTEIN_RECEP_F1_1"/>
    <property type="match status" value="1"/>
</dbReference>
<dbReference type="InterPro" id="IPR000276">
    <property type="entry name" value="GPCR_Rhodpsn"/>
</dbReference>
<dbReference type="GO" id="GO:0004984">
    <property type="term" value="F:olfactory receptor activity"/>
    <property type="evidence" value="ECO:0007669"/>
    <property type="project" value="InterPro"/>
</dbReference>
<feature type="domain" description="G-protein coupled receptors family 1 profile" evidence="13">
    <location>
        <begin position="46"/>
        <end position="295"/>
    </location>
</feature>
<evidence type="ECO:0000313" key="15">
    <source>
        <dbReference type="RefSeq" id="XP_020724855.2"/>
    </source>
</evidence>
<comment type="similarity">
    <text evidence="11">Belongs to the G-protein coupled receptor 1 family.</text>
</comment>
<feature type="transmembrane region" description="Helical" evidence="12">
    <location>
        <begin position="247"/>
        <end position="265"/>
    </location>
</feature>
<dbReference type="InParanoid" id="A0A6J0VKU8"/>
<dbReference type="PRINTS" id="PR00245">
    <property type="entry name" value="OLFACTORYR"/>
</dbReference>
<evidence type="ECO:0000256" key="3">
    <source>
        <dbReference type="ARBA" id="ARBA00022475"/>
    </source>
</evidence>
<keyword evidence="6 12" id="KW-0552">Olfaction</keyword>
<dbReference type="AlphaFoldDB" id="A0A6J0VKU8"/>